<dbReference type="GO" id="GO:0005743">
    <property type="term" value="C:mitochondrial inner membrane"/>
    <property type="evidence" value="ECO:0007669"/>
    <property type="project" value="UniProtKB-SubCell"/>
</dbReference>
<evidence type="ECO:0000256" key="1">
    <source>
        <dbReference type="ARBA" id="ARBA00004434"/>
    </source>
</evidence>
<dbReference type="PRINTS" id="PR02042">
    <property type="entry name" value="CCSMST1"/>
</dbReference>
<reference evidence="13" key="2">
    <citation type="submission" date="2025-09" db="UniProtKB">
        <authorList>
            <consortium name="Ensembl"/>
        </authorList>
    </citation>
    <scope>IDENTIFICATION</scope>
</reference>
<dbReference type="Ensembl" id="ENSCPGT00000023458.1">
    <property type="protein sequence ID" value="ENSCPGP00000021422.1"/>
    <property type="gene ID" value="ENSCPGG00000014959.1"/>
</dbReference>
<dbReference type="InterPro" id="IPR029160">
    <property type="entry name" value="UQCC4"/>
</dbReference>
<feature type="region of interest" description="Disordered" evidence="12">
    <location>
        <begin position="18"/>
        <end position="59"/>
    </location>
</feature>
<protein>
    <recommendedName>
        <fullName evidence="15">Protein CCSMST1</fullName>
    </recommendedName>
</protein>
<comment type="subcellular location">
    <subcellularLocation>
        <location evidence="1">Mitochondrion inner membrane</location>
        <topology evidence="1">Single-pass membrane protein</topology>
    </subcellularLocation>
</comment>
<evidence type="ECO:0000256" key="5">
    <source>
        <dbReference type="ARBA" id="ARBA00022729"/>
    </source>
</evidence>
<evidence type="ECO:0000256" key="9">
    <source>
        <dbReference type="ARBA" id="ARBA00023128"/>
    </source>
</evidence>
<name>A0A8C3KD48_9CHAR</name>
<accession>A0A8C3KD48</accession>
<dbReference type="PANTHER" id="PTHR35268">
    <property type="entry name" value="PROTEIN CCSMST1"/>
    <property type="match status" value="1"/>
</dbReference>
<evidence type="ECO:0000256" key="11">
    <source>
        <dbReference type="ARBA" id="ARBA00034713"/>
    </source>
</evidence>
<keyword evidence="14" id="KW-1185">Reference proteome</keyword>
<keyword evidence="6" id="KW-0999">Mitochondrion inner membrane</keyword>
<keyword evidence="9" id="KW-0496">Mitochondrion</keyword>
<keyword evidence="10" id="KW-0472">Membrane</keyword>
<evidence type="ECO:0000256" key="3">
    <source>
        <dbReference type="ARBA" id="ARBA00022660"/>
    </source>
</evidence>
<evidence type="ECO:0000256" key="2">
    <source>
        <dbReference type="ARBA" id="ARBA00022448"/>
    </source>
</evidence>
<evidence type="ECO:0000313" key="13">
    <source>
        <dbReference type="Ensembl" id="ENSCPGP00000021422.1"/>
    </source>
</evidence>
<keyword evidence="3" id="KW-0679">Respiratory chain</keyword>
<dbReference type="AlphaFoldDB" id="A0A8C3KD48"/>
<keyword evidence="2" id="KW-0813">Transport</keyword>
<dbReference type="InterPro" id="IPR023248">
    <property type="entry name" value="UQCC4_vert"/>
</dbReference>
<dbReference type="Pfam" id="PF15013">
    <property type="entry name" value="CCSMST1"/>
    <property type="match status" value="1"/>
</dbReference>
<evidence type="ECO:0000256" key="4">
    <source>
        <dbReference type="ARBA" id="ARBA00022692"/>
    </source>
</evidence>
<keyword evidence="4" id="KW-0812">Transmembrane</keyword>
<organism evidence="13 14">
    <name type="scientific">Calidris pygmaea</name>
    <name type="common">Spoon-billed sandpiper</name>
    <dbReference type="NCBI Taxonomy" id="425635"/>
    <lineage>
        <taxon>Eukaryota</taxon>
        <taxon>Metazoa</taxon>
        <taxon>Chordata</taxon>
        <taxon>Craniata</taxon>
        <taxon>Vertebrata</taxon>
        <taxon>Euteleostomi</taxon>
        <taxon>Archelosauria</taxon>
        <taxon>Archosauria</taxon>
        <taxon>Dinosauria</taxon>
        <taxon>Saurischia</taxon>
        <taxon>Theropoda</taxon>
        <taxon>Coelurosauria</taxon>
        <taxon>Aves</taxon>
        <taxon>Neognathae</taxon>
        <taxon>Neoaves</taxon>
        <taxon>Charadriiformes</taxon>
        <taxon>Scolopacidae</taxon>
        <taxon>Calidris</taxon>
    </lineage>
</organism>
<evidence type="ECO:0000256" key="8">
    <source>
        <dbReference type="ARBA" id="ARBA00022989"/>
    </source>
</evidence>
<sequence>MGRDTSLQTRFLKAPSSLALNPSRDGASTASLGNLWLSRRREPEEEGAEDEGPIPFSASKASPRVWSVGRSMGSDHERSWLKVLPVSMLCTGLLLWAVFREKTEIDERLEAIFSGQEVDSLDAAPKSAASLGPQQEK</sequence>
<keyword evidence="5" id="KW-0732">Signal</keyword>
<reference evidence="13" key="1">
    <citation type="submission" date="2025-08" db="UniProtKB">
        <authorList>
            <consortium name="Ensembl"/>
        </authorList>
    </citation>
    <scope>IDENTIFICATION</scope>
</reference>
<proteinExistence type="inferred from homology"/>
<keyword evidence="8" id="KW-1133">Transmembrane helix</keyword>
<evidence type="ECO:0000256" key="7">
    <source>
        <dbReference type="ARBA" id="ARBA00022982"/>
    </source>
</evidence>
<evidence type="ECO:0000256" key="6">
    <source>
        <dbReference type="ARBA" id="ARBA00022792"/>
    </source>
</evidence>
<dbReference type="Proteomes" id="UP000694419">
    <property type="component" value="Unplaced"/>
</dbReference>
<evidence type="ECO:0000313" key="14">
    <source>
        <dbReference type="Proteomes" id="UP000694419"/>
    </source>
</evidence>
<evidence type="ECO:0000256" key="10">
    <source>
        <dbReference type="ARBA" id="ARBA00023136"/>
    </source>
</evidence>
<keyword evidence="7" id="KW-0249">Electron transport</keyword>
<evidence type="ECO:0000256" key="12">
    <source>
        <dbReference type="SAM" id="MobiDB-lite"/>
    </source>
</evidence>
<dbReference type="PANTHER" id="PTHR35268:SF1">
    <property type="entry name" value="UBIQUINOL-CYTOCHROME-C REDUCTASE COMPLEX ASSEMBLY FACTOR 4"/>
    <property type="match status" value="1"/>
</dbReference>
<comment type="similarity">
    <text evidence="11">Belongs to the UQCC4 family.</text>
</comment>
<evidence type="ECO:0008006" key="15">
    <source>
        <dbReference type="Google" id="ProtNLM"/>
    </source>
</evidence>